<dbReference type="Proteomes" id="UP000632222">
    <property type="component" value="Unassembled WGS sequence"/>
</dbReference>
<dbReference type="Gene3D" id="3.20.20.370">
    <property type="entry name" value="Glycoside hydrolase/deacetylase"/>
    <property type="match status" value="1"/>
</dbReference>
<dbReference type="PANTHER" id="PTHR10587">
    <property type="entry name" value="GLYCOSYL TRANSFERASE-RELATED"/>
    <property type="match status" value="1"/>
</dbReference>
<dbReference type="SUPFAM" id="SSF88713">
    <property type="entry name" value="Glycoside hydrolase/deacetylase"/>
    <property type="match status" value="1"/>
</dbReference>
<dbReference type="EMBL" id="BMOD01000011">
    <property type="protein sequence ID" value="GGJ41607.1"/>
    <property type="molecule type" value="Genomic_DNA"/>
</dbReference>
<evidence type="ECO:0000313" key="2">
    <source>
        <dbReference type="EMBL" id="GGJ41607.1"/>
    </source>
</evidence>
<dbReference type="Pfam" id="PF01522">
    <property type="entry name" value="Polysacc_deac_1"/>
    <property type="match status" value="1"/>
</dbReference>
<dbReference type="InterPro" id="IPR011330">
    <property type="entry name" value="Glyco_hydro/deAcase_b/a-brl"/>
</dbReference>
<dbReference type="CDD" id="cd10917">
    <property type="entry name" value="CE4_NodB_like_6s_7s"/>
    <property type="match status" value="1"/>
</dbReference>
<evidence type="ECO:0000259" key="1">
    <source>
        <dbReference type="PROSITE" id="PS51677"/>
    </source>
</evidence>
<protein>
    <submittedName>
        <fullName evidence="2">Chitooligosaccharide deacetylase NodB-like protein</fullName>
    </submittedName>
</protein>
<organism evidence="2 3">
    <name type="scientific">Deinococcus roseus</name>
    <dbReference type="NCBI Taxonomy" id="392414"/>
    <lineage>
        <taxon>Bacteria</taxon>
        <taxon>Thermotogati</taxon>
        <taxon>Deinococcota</taxon>
        <taxon>Deinococci</taxon>
        <taxon>Deinococcales</taxon>
        <taxon>Deinococcaceae</taxon>
        <taxon>Deinococcus</taxon>
    </lineage>
</organism>
<accession>A0ABQ2D1H9</accession>
<feature type="domain" description="NodB homology" evidence="1">
    <location>
        <begin position="6"/>
        <end position="188"/>
    </location>
</feature>
<proteinExistence type="predicted"/>
<dbReference type="InterPro" id="IPR002509">
    <property type="entry name" value="NODB_dom"/>
</dbReference>
<dbReference type="PROSITE" id="PS51677">
    <property type="entry name" value="NODB"/>
    <property type="match status" value="1"/>
</dbReference>
<dbReference type="PANTHER" id="PTHR10587:SF137">
    <property type="entry name" value="4-DEOXY-4-FORMAMIDO-L-ARABINOSE-PHOSPHOUNDECAPRENOL DEFORMYLASE ARND-RELATED"/>
    <property type="match status" value="1"/>
</dbReference>
<name>A0ABQ2D1H9_9DEIO</name>
<sequence>MGQSHPQFALTFDDGPHPVDTLQLLEVLDRHQVKATFFWLGENIEKNPELVQAAAKAGHQVALHGWTHLPFPLLGTKQLQKDLERTRGLLTDLTGIQAADLRDVRPPYGAVVPKTLRSLKAWDYRTVLLSSIPIHWVQSVNATVKQVLQHVHGGMILDLHEGQPTGPRVAKITNVLLPELKARAYDFVTIDQMWREHRVGSGVVVR</sequence>
<gene>
    <name evidence="2" type="ORF">GCM10008938_29550</name>
</gene>
<reference evidence="3" key="1">
    <citation type="journal article" date="2019" name="Int. J. Syst. Evol. Microbiol.">
        <title>The Global Catalogue of Microorganisms (GCM) 10K type strain sequencing project: providing services to taxonomists for standard genome sequencing and annotation.</title>
        <authorList>
            <consortium name="The Broad Institute Genomics Platform"/>
            <consortium name="The Broad Institute Genome Sequencing Center for Infectious Disease"/>
            <person name="Wu L."/>
            <person name="Ma J."/>
        </authorList>
    </citation>
    <scope>NUCLEOTIDE SEQUENCE [LARGE SCALE GENOMIC DNA]</scope>
    <source>
        <strain evidence="3">JCM 14370</strain>
    </source>
</reference>
<comment type="caution">
    <text evidence="2">The sequence shown here is derived from an EMBL/GenBank/DDBJ whole genome shotgun (WGS) entry which is preliminary data.</text>
</comment>
<keyword evidence="3" id="KW-1185">Reference proteome</keyword>
<evidence type="ECO:0000313" key="3">
    <source>
        <dbReference type="Proteomes" id="UP000632222"/>
    </source>
</evidence>
<dbReference type="InterPro" id="IPR050248">
    <property type="entry name" value="Polysacc_deacetylase_ArnD"/>
</dbReference>